<evidence type="ECO:0000313" key="3">
    <source>
        <dbReference type="Proteomes" id="UP001281761"/>
    </source>
</evidence>
<dbReference type="EMBL" id="JARBJD010000099">
    <property type="protein sequence ID" value="KAK2952759.1"/>
    <property type="molecule type" value="Genomic_DNA"/>
</dbReference>
<name>A0ABQ9XLY4_9EUKA</name>
<dbReference type="Proteomes" id="UP001281761">
    <property type="component" value="Unassembled WGS sequence"/>
</dbReference>
<organism evidence="2 3">
    <name type="scientific">Blattamonas nauphoetae</name>
    <dbReference type="NCBI Taxonomy" id="2049346"/>
    <lineage>
        <taxon>Eukaryota</taxon>
        <taxon>Metamonada</taxon>
        <taxon>Preaxostyla</taxon>
        <taxon>Oxymonadida</taxon>
        <taxon>Blattamonas</taxon>
    </lineage>
</organism>
<feature type="region of interest" description="Disordered" evidence="1">
    <location>
        <begin position="246"/>
        <end position="316"/>
    </location>
</feature>
<feature type="compositionally biased region" description="Polar residues" evidence="1">
    <location>
        <begin position="112"/>
        <end position="128"/>
    </location>
</feature>
<protein>
    <submittedName>
        <fullName evidence="2">Uncharacterized protein</fullName>
    </submittedName>
</protein>
<comment type="caution">
    <text evidence="2">The sequence shown here is derived from an EMBL/GenBank/DDBJ whole genome shotgun (WGS) entry which is preliminary data.</text>
</comment>
<sequence>MTEVDFTSLSASLPSQSDSFTCLIKFLKDSTLDERIIYVQRITHLLKKSHPFVPHYQYVQLVDLLNDSAHPSNGRELVDAATSLLKSLPDLCPDPNKIPSPLLGNDSENSDTESPSVPNRTNHTDSSLTDEMTLPFHCDTLIFCPPIPSLPPNYIRRLSSANSTRRASIADENRMSLTSTITSNVSDQLSRLSLEFADFGSYRGSEEDDTVTCCDAFTSPMLTRSEYQTQQQKLFTGYLAPPPTPNFGTESIFARSPSVRPHSTSELERPRRRRGVRNASPTPQLYPSDVRLPYSVTLPSGYSPQHTNPNDDDSQS</sequence>
<gene>
    <name evidence="2" type="ORF">BLNAU_12227</name>
</gene>
<keyword evidence="3" id="KW-1185">Reference proteome</keyword>
<evidence type="ECO:0000313" key="2">
    <source>
        <dbReference type="EMBL" id="KAK2952759.1"/>
    </source>
</evidence>
<feature type="region of interest" description="Disordered" evidence="1">
    <location>
        <begin position="92"/>
        <end position="128"/>
    </location>
</feature>
<evidence type="ECO:0000256" key="1">
    <source>
        <dbReference type="SAM" id="MobiDB-lite"/>
    </source>
</evidence>
<accession>A0ABQ9XLY4</accession>
<proteinExistence type="predicted"/>
<feature type="compositionally biased region" description="Polar residues" evidence="1">
    <location>
        <begin position="297"/>
        <end position="308"/>
    </location>
</feature>
<reference evidence="2 3" key="1">
    <citation type="journal article" date="2022" name="bioRxiv">
        <title>Genomics of Preaxostyla Flagellates Illuminates Evolutionary Transitions and the Path Towards Mitochondrial Loss.</title>
        <authorList>
            <person name="Novak L.V.F."/>
            <person name="Treitli S.C."/>
            <person name="Pyrih J."/>
            <person name="Halakuc P."/>
            <person name="Pipaliya S.V."/>
            <person name="Vacek V."/>
            <person name="Brzon O."/>
            <person name="Soukal P."/>
            <person name="Eme L."/>
            <person name="Dacks J.B."/>
            <person name="Karnkowska A."/>
            <person name="Elias M."/>
            <person name="Hampl V."/>
        </authorList>
    </citation>
    <scope>NUCLEOTIDE SEQUENCE [LARGE SCALE GENOMIC DNA]</scope>
    <source>
        <strain evidence="2">NAU3</strain>
        <tissue evidence="2">Gut</tissue>
    </source>
</reference>